<feature type="domain" description="Phosphogluconate dehydrogenase NAD-binding putative C-terminal" evidence="1">
    <location>
        <begin position="185"/>
        <end position="254"/>
    </location>
</feature>
<evidence type="ECO:0000259" key="1">
    <source>
        <dbReference type="Pfam" id="PF09130"/>
    </source>
</evidence>
<sequence length="267" mass="27309">MAILMQVAVLGYGEVGRVLARGLAPRVRLRVYDPAHPPSPSGGPPLVACNAEAVRGADVVIAVTTGADSLAACEESRPSLRPGALYADLSTSAPGDKLRIAELVASAGASAVDGAIMAPIPLRGLATPILASGGDAARFAAFAGRHGMDVTPIGGSPGDAAARKLLRSVLVKGLSALVIESRRAAEAAGLGEWFWEHLLETVSAADERFVVRLLEGAGQHSVRRVHEMHAATRMLESLGVPHAMTAATAVTLEDVSHTGLPPVPGGP</sequence>
<organism evidence="2 3">
    <name type="scientific">Nonomuraea jabiensis</name>
    <dbReference type="NCBI Taxonomy" id="882448"/>
    <lineage>
        <taxon>Bacteria</taxon>
        <taxon>Bacillati</taxon>
        <taxon>Actinomycetota</taxon>
        <taxon>Actinomycetes</taxon>
        <taxon>Streptosporangiales</taxon>
        <taxon>Streptosporangiaceae</taxon>
        <taxon>Nonomuraea</taxon>
    </lineage>
</organism>
<dbReference type="InterPro" id="IPR008927">
    <property type="entry name" value="6-PGluconate_DH-like_C_sf"/>
</dbReference>
<dbReference type="InterPro" id="IPR036291">
    <property type="entry name" value="NAD(P)-bd_dom_sf"/>
</dbReference>
<dbReference type="Gene3D" id="1.10.1040.10">
    <property type="entry name" value="N-(1-d-carboxylethyl)-l-norvaline Dehydrogenase, domain 2"/>
    <property type="match status" value="1"/>
</dbReference>
<dbReference type="SUPFAM" id="SSF48179">
    <property type="entry name" value="6-phosphogluconate dehydrogenase C-terminal domain-like"/>
    <property type="match status" value="1"/>
</dbReference>
<dbReference type="Gene3D" id="3.40.50.720">
    <property type="entry name" value="NAD(P)-binding Rossmann-like Domain"/>
    <property type="match status" value="1"/>
</dbReference>
<accession>A0A7W9G7Q9</accession>
<gene>
    <name evidence="2" type="ORF">HD596_005514</name>
</gene>
<protein>
    <submittedName>
        <fullName evidence="2">3-hydroxyisobutyrate dehydrogenase-like beta-hydroxyacid dehydrogenase</fullName>
    </submittedName>
</protein>
<name>A0A7W9G7Q9_9ACTN</name>
<comment type="caution">
    <text evidence="2">The sequence shown here is derived from an EMBL/GenBank/DDBJ whole genome shotgun (WGS) entry which is preliminary data.</text>
</comment>
<dbReference type="InterPro" id="IPR015814">
    <property type="entry name" value="Pgluconate_DH_NAD-bd_C"/>
</dbReference>
<proteinExistence type="predicted"/>
<dbReference type="AlphaFoldDB" id="A0A7W9G7Q9"/>
<evidence type="ECO:0000313" key="3">
    <source>
        <dbReference type="Proteomes" id="UP000579153"/>
    </source>
</evidence>
<dbReference type="InterPro" id="IPR013328">
    <property type="entry name" value="6PGD_dom2"/>
</dbReference>
<dbReference type="Pfam" id="PF09130">
    <property type="entry name" value="DUF1932"/>
    <property type="match status" value="1"/>
</dbReference>
<dbReference type="SUPFAM" id="SSF51735">
    <property type="entry name" value="NAD(P)-binding Rossmann-fold domains"/>
    <property type="match status" value="1"/>
</dbReference>
<reference evidence="2 3" key="1">
    <citation type="submission" date="2020-08" db="EMBL/GenBank/DDBJ databases">
        <title>Sequencing the genomes of 1000 actinobacteria strains.</title>
        <authorList>
            <person name="Klenk H.-P."/>
        </authorList>
    </citation>
    <scope>NUCLEOTIDE SEQUENCE [LARGE SCALE GENOMIC DNA]</scope>
    <source>
        <strain evidence="2 3">DSM 45507</strain>
    </source>
</reference>
<dbReference type="RefSeq" id="WP_185072159.1">
    <property type="nucleotide sequence ID" value="NZ_JACHMB010000001.1"/>
</dbReference>
<keyword evidence="3" id="KW-1185">Reference proteome</keyword>
<evidence type="ECO:0000313" key="2">
    <source>
        <dbReference type="EMBL" id="MBB5778758.1"/>
    </source>
</evidence>
<dbReference type="EMBL" id="JACHMB010000001">
    <property type="protein sequence ID" value="MBB5778758.1"/>
    <property type="molecule type" value="Genomic_DNA"/>
</dbReference>
<dbReference type="Proteomes" id="UP000579153">
    <property type="component" value="Unassembled WGS sequence"/>
</dbReference>